<dbReference type="EMBL" id="CAXHTB010000016">
    <property type="protein sequence ID" value="CAL0322888.1"/>
    <property type="molecule type" value="Genomic_DNA"/>
</dbReference>
<accession>A0AAV1XPU4</accession>
<feature type="domain" description="VQ" evidence="2">
    <location>
        <begin position="106"/>
        <end position="128"/>
    </location>
</feature>
<dbReference type="Proteomes" id="UP001497480">
    <property type="component" value="Unassembled WGS sequence"/>
</dbReference>
<dbReference type="GO" id="GO:0006970">
    <property type="term" value="P:response to osmotic stress"/>
    <property type="evidence" value="ECO:0007669"/>
    <property type="project" value="TreeGrafter"/>
</dbReference>
<keyword evidence="4" id="KW-1185">Reference proteome</keyword>
<feature type="region of interest" description="Disordered" evidence="1">
    <location>
        <begin position="54"/>
        <end position="111"/>
    </location>
</feature>
<dbReference type="Pfam" id="PF05678">
    <property type="entry name" value="VQ"/>
    <property type="match status" value="1"/>
</dbReference>
<evidence type="ECO:0000313" key="3">
    <source>
        <dbReference type="EMBL" id="CAL0322888.1"/>
    </source>
</evidence>
<organism evidence="3 4">
    <name type="scientific">Lupinus luteus</name>
    <name type="common">European yellow lupine</name>
    <dbReference type="NCBI Taxonomy" id="3873"/>
    <lineage>
        <taxon>Eukaryota</taxon>
        <taxon>Viridiplantae</taxon>
        <taxon>Streptophyta</taxon>
        <taxon>Embryophyta</taxon>
        <taxon>Tracheophyta</taxon>
        <taxon>Spermatophyta</taxon>
        <taxon>Magnoliopsida</taxon>
        <taxon>eudicotyledons</taxon>
        <taxon>Gunneridae</taxon>
        <taxon>Pentapetalae</taxon>
        <taxon>rosids</taxon>
        <taxon>fabids</taxon>
        <taxon>Fabales</taxon>
        <taxon>Fabaceae</taxon>
        <taxon>Papilionoideae</taxon>
        <taxon>50 kb inversion clade</taxon>
        <taxon>genistoids sensu lato</taxon>
        <taxon>core genistoids</taxon>
        <taxon>Genisteae</taxon>
        <taxon>Lupinus</taxon>
    </lineage>
</organism>
<proteinExistence type="predicted"/>
<gene>
    <name evidence="3" type="ORF">LLUT_LOCUS23948</name>
</gene>
<dbReference type="InterPro" id="IPR039609">
    <property type="entry name" value="VQ_15/22"/>
</dbReference>
<evidence type="ECO:0000259" key="2">
    <source>
        <dbReference type="Pfam" id="PF05678"/>
    </source>
</evidence>
<sequence length="235" mass="25305">MASYENLSPIDSWAFRPTLPDSWLADYIARDAQVLTKALQKSISGNHDVSFSPPFNPLNHDVNVPAPTSSTVSGLSGGSDHESAPKRRSVGATGKISKRKSRASKRSQTTFITADPADFRQMVQQVTGVKVAGSEMREMAPVVKPEPQRLNGGSAGRMRLPVGTGYLPTLDTSAFLLDHHQQQGPGPNSRTTGFSGPGPLIFGPPIGMIDSSFGISDIDFDTFSSFPTLESWKMR</sequence>
<dbReference type="PANTHER" id="PTHR33179">
    <property type="entry name" value="VQ MOTIF-CONTAINING PROTEIN"/>
    <property type="match status" value="1"/>
</dbReference>
<reference evidence="3 4" key="1">
    <citation type="submission" date="2024-03" db="EMBL/GenBank/DDBJ databases">
        <authorList>
            <person name="Martinez-Hernandez J."/>
        </authorList>
    </citation>
    <scope>NUCLEOTIDE SEQUENCE [LARGE SCALE GENOMIC DNA]</scope>
</reference>
<feature type="compositionally biased region" description="Basic residues" evidence="1">
    <location>
        <begin position="96"/>
        <end position="105"/>
    </location>
</feature>
<dbReference type="GO" id="GO:0005634">
    <property type="term" value="C:nucleus"/>
    <property type="evidence" value="ECO:0007669"/>
    <property type="project" value="TreeGrafter"/>
</dbReference>
<dbReference type="AlphaFoldDB" id="A0AAV1XPU4"/>
<protein>
    <recommendedName>
        <fullName evidence="2">VQ domain-containing protein</fullName>
    </recommendedName>
</protein>
<comment type="caution">
    <text evidence="3">The sequence shown here is derived from an EMBL/GenBank/DDBJ whole genome shotgun (WGS) entry which is preliminary data.</text>
</comment>
<dbReference type="GO" id="GO:0005516">
    <property type="term" value="F:calmodulin binding"/>
    <property type="evidence" value="ECO:0007669"/>
    <property type="project" value="TreeGrafter"/>
</dbReference>
<dbReference type="InterPro" id="IPR008889">
    <property type="entry name" value="VQ"/>
</dbReference>
<dbReference type="PANTHER" id="PTHR33179:SF9">
    <property type="entry name" value="OS01G0278000 PROTEIN"/>
    <property type="match status" value="1"/>
</dbReference>
<name>A0AAV1XPU4_LUPLU</name>
<evidence type="ECO:0000256" key="1">
    <source>
        <dbReference type="SAM" id="MobiDB-lite"/>
    </source>
</evidence>
<evidence type="ECO:0000313" key="4">
    <source>
        <dbReference type="Proteomes" id="UP001497480"/>
    </source>
</evidence>